<feature type="transmembrane region" description="Helical" evidence="5">
    <location>
        <begin position="112"/>
        <end position="130"/>
    </location>
</feature>
<feature type="transmembrane region" description="Helical" evidence="5">
    <location>
        <begin position="216"/>
        <end position="234"/>
    </location>
</feature>
<evidence type="ECO:0000256" key="3">
    <source>
        <dbReference type="ARBA" id="ARBA00022989"/>
    </source>
</evidence>
<comment type="similarity">
    <text evidence="5">Belongs to the 4-toluene sulfonate uptake permease (TSUP) (TC 2.A.102) family.</text>
</comment>
<dbReference type="RefSeq" id="WP_035134792.1">
    <property type="nucleotide sequence ID" value="NZ_JRLV01000015.1"/>
</dbReference>
<feature type="transmembrane region" description="Helical" evidence="5">
    <location>
        <begin position="41"/>
        <end position="60"/>
    </location>
</feature>
<keyword evidence="7" id="KW-1185">Reference proteome</keyword>
<evidence type="ECO:0000256" key="5">
    <source>
        <dbReference type="RuleBase" id="RU363041"/>
    </source>
</evidence>
<dbReference type="InterPro" id="IPR002781">
    <property type="entry name" value="TM_pro_TauE-like"/>
</dbReference>
<evidence type="ECO:0000313" key="6">
    <source>
        <dbReference type="EMBL" id="KGO79717.1"/>
    </source>
</evidence>
<dbReference type="InterPro" id="IPR051598">
    <property type="entry name" value="TSUP/Inactive_protease-like"/>
</dbReference>
<feature type="transmembrane region" description="Helical" evidence="5">
    <location>
        <begin position="150"/>
        <end position="180"/>
    </location>
</feature>
<reference evidence="6 7" key="1">
    <citation type="submission" date="2013-09" db="EMBL/GenBank/DDBJ databases">
        <authorList>
            <person name="Zeng Z."/>
            <person name="Chen C."/>
        </authorList>
    </citation>
    <scope>NUCLEOTIDE SEQUENCE [LARGE SCALE GENOMIC DNA]</scope>
    <source>
        <strain evidence="6 7">F44-8</strain>
    </source>
</reference>
<dbReference type="EMBL" id="JRLV01000015">
    <property type="protein sequence ID" value="KGO79717.1"/>
    <property type="molecule type" value="Genomic_DNA"/>
</dbReference>
<keyword evidence="3 5" id="KW-1133">Transmembrane helix</keyword>
<comment type="caution">
    <text evidence="6">The sequence shown here is derived from an EMBL/GenBank/DDBJ whole genome shotgun (WGS) entry which is preliminary data.</text>
</comment>
<name>A0A0A2LHQ0_9FLAO</name>
<dbReference type="eggNOG" id="COG0730">
    <property type="taxonomic scope" value="Bacteria"/>
</dbReference>
<dbReference type="PANTHER" id="PTHR43701:SF2">
    <property type="entry name" value="MEMBRANE TRANSPORTER PROTEIN YJNA-RELATED"/>
    <property type="match status" value="1"/>
</dbReference>
<dbReference type="STRING" id="1406840.Q763_12785"/>
<feature type="transmembrane region" description="Helical" evidence="5">
    <location>
        <begin position="6"/>
        <end position="34"/>
    </location>
</feature>
<gene>
    <name evidence="6" type="ORF">Q763_12785</name>
</gene>
<evidence type="ECO:0000256" key="4">
    <source>
        <dbReference type="ARBA" id="ARBA00023136"/>
    </source>
</evidence>
<dbReference type="PANTHER" id="PTHR43701">
    <property type="entry name" value="MEMBRANE TRANSPORTER PROTEIN MJ0441-RELATED"/>
    <property type="match status" value="1"/>
</dbReference>
<comment type="subcellular location">
    <subcellularLocation>
        <location evidence="5">Cell membrane</location>
        <topology evidence="5">Multi-pass membrane protein</topology>
    </subcellularLocation>
    <subcellularLocation>
        <location evidence="1">Membrane</location>
        <topology evidence="1">Multi-pass membrane protein</topology>
    </subcellularLocation>
</comment>
<dbReference type="Pfam" id="PF01925">
    <property type="entry name" value="TauE"/>
    <property type="match status" value="1"/>
</dbReference>
<sequence length="266" mass="28686">MELITAYAGACAIGLVLGLMGGGGSILTVPLLVYVMGINPVLATGYSLFIVGFTAAFGGVQNFLKGNVAIKQGLLIAVPSFITVYCTRRYIVPSLPQIILDTKNVTLHKDTFIMALFAIIMLLAALSMLTKKETVQQPDTNKEKTSYVRILPYIILTGITMGLVGAGGGFLIIPMLVFFGGLSMKKAVGTSLLIIAVNSLTGFLGDLHNTTINWQFLLSFTAISIFGIFVGSYLHRYVNEKQLKKGFGVFILIMACFILSKEVFGY</sequence>
<dbReference type="Proteomes" id="UP000030129">
    <property type="component" value="Unassembled WGS sequence"/>
</dbReference>
<feature type="transmembrane region" description="Helical" evidence="5">
    <location>
        <begin position="72"/>
        <end position="91"/>
    </location>
</feature>
<keyword evidence="5" id="KW-1003">Cell membrane</keyword>
<keyword evidence="2 5" id="KW-0812">Transmembrane</keyword>
<organism evidence="6 7">
    <name type="scientific">Flavobacterium beibuense F44-8</name>
    <dbReference type="NCBI Taxonomy" id="1406840"/>
    <lineage>
        <taxon>Bacteria</taxon>
        <taxon>Pseudomonadati</taxon>
        <taxon>Bacteroidota</taxon>
        <taxon>Flavobacteriia</taxon>
        <taxon>Flavobacteriales</taxon>
        <taxon>Flavobacteriaceae</taxon>
        <taxon>Flavobacterium</taxon>
    </lineage>
</organism>
<dbReference type="GO" id="GO:0005886">
    <property type="term" value="C:plasma membrane"/>
    <property type="evidence" value="ECO:0007669"/>
    <property type="project" value="UniProtKB-SubCell"/>
</dbReference>
<evidence type="ECO:0000256" key="2">
    <source>
        <dbReference type="ARBA" id="ARBA00022692"/>
    </source>
</evidence>
<dbReference type="AlphaFoldDB" id="A0A0A2LHQ0"/>
<accession>A0A0A2LHQ0</accession>
<proteinExistence type="inferred from homology"/>
<keyword evidence="4 5" id="KW-0472">Membrane</keyword>
<evidence type="ECO:0000313" key="7">
    <source>
        <dbReference type="Proteomes" id="UP000030129"/>
    </source>
</evidence>
<evidence type="ECO:0000256" key="1">
    <source>
        <dbReference type="ARBA" id="ARBA00004141"/>
    </source>
</evidence>
<protein>
    <recommendedName>
        <fullName evidence="5">Probable membrane transporter protein</fullName>
    </recommendedName>
</protein>
<feature type="transmembrane region" description="Helical" evidence="5">
    <location>
        <begin position="246"/>
        <end position="264"/>
    </location>
</feature>